<protein>
    <submittedName>
        <fullName evidence="2">Uncharacterized protein</fullName>
    </submittedName>
</protein>
<feature type="region of interest" description="Disordered" evidence="1">
    <location>
        <begin position="96"/>
        <end position="149"/>
    </location>
</feature>
<gene>
    <name evidence="2" type="ORF">LR48_Vigan06g067900</name>
</gene>
<dbReference type="Proteomes" id="UP000053144">
    <property type="component" value="Chromosome 6"/>
</dbReference>
<evidence type="ECO:0000256" key="1">
    <source>
        <dbReference type="SAM" id="MobiDB-lite"/>
    </source>
</evidence>
<reference evidence="3" key="1">
    <citation type="journal article" date="2015" name="Proc. Natl. Acad. Sci. U.S.A.">
        <title>Genome sequencing of adzuki bean (Vigna angularis) provides insight into high starch and low fat accumulation and domestication.</title>
        <authorList>
            <person name="Yang K."/>
            <person name="Tian Z."/>
            <person name="Chen C."/>
            <person name="Luo L."/>
            <person name="Zhao B."/>
            <person name="Wang Z."/>
            <person name="Yu L."/>
            <person name="Li Y."/>
            <person name="Sun Y."/>
            <person name="Li W."/>
            <person name="Chen Y."/>
            <person name="Li Y."/>
            <person name="Zhang Y."/>
            <person name="Ai D."/>
            <person name="Zhao J."/>
            <person name="Shang C."/>
            <person name="Ma Y."/>
            <person name="Wu B."/>
            <person name="Wang M."/>
            <person name="Gao L."/>
            <person name="Sun D."/>
            <person name="Zhang P."/>
            <person name="Guo F."/>
            <person name="Wang W."/>
            <person name="Li Y."/>
            <person name="Wang J."/>
            <person name="Varshney R.K."/>
            <person name="Wang J."/>
            <person name="Ling H.Q."/>
            <person name="Wan P."/>
        </authorList>
    </citation>
    <scope>NUCLEOTIDE SEQUENCE</scope>
    <source>
        <strain evidence="3">cv. Jingnong 6</strain>
    </source>
</reference>
<name>A0A0L9URJ1_PHAAN</name>
<evidence type="ECO:0000313" key="2">
    <source>
        <dbReference type="EMBL" id="KOM45373.1"/>
    </source>
</evidence>
<accession>A0A0L9URJ1</accession>
<dbReference type="Gramene" id="KOM45373">
    <property type="protein sequence ID" value="KOM45373"/>
    <property type="gene ID" value="LR48_Vigan06g067900"/>
</dbReference>
<evidence type="ECO:0000313" key="3">
    <source>
        <dbReference type="Proteomes" id="UP000053144"/>
    </source>
</evidence>
<feature type="compositionally biased region" description="Basic residues" evidence="1">
    <location>
        <begin position="135"/>
        <end position="149"/>
    </location>
</feature>
<dbReference type="EMBL" id="CM003376">
    <property type="protein sequence ID" value="KOM45373.1"/>
    <property type="molecule type" value="Genomic_DNA"/>
</dbReference>
<sequence>MLCLMQIWEFGDEKWVSAFSGKPGAIMQNSAETRARPNGARPNSGRAISGRSVFVLSVRPTRPNWNVRTYSARPVVGQTNRSVLYPPATNVSVRSGLIYESPARRARPPRRPGFTSSSSTTAPRLASPHTPWPPKSHRQWCRPRQKRCW</sequence>
<organism evidence="2 3">
    <name type="scientific">Phaseolus angularis</name>
    <name type="common">Azuki bean</name>
    <name type="synonym">Vigna angularis</name>
    <dbReference type="NCBI Taxonomy" id="3914"/>
    <lineage>
        <taxon>Eukaryota</taxon>
        <taxon>Viridiplantae</taxon>
        <taxon>Streptophyta</taxon>
        <taxon>Embryophyta</taxon>
        <taxon>Tracheophyta</taxon>
        <taxon>Spermatophyta</taxon>
        <taxon>Magnoliopsida</taxon>
        <taxon>eudicotyledons</taxon>
        <taxon>Gunneridae</taxon>
        <taxon>Pentapetalae</taxon>
        <taxon>rosids</taxon>
        <taxon>fabids</taxon>
        <taxon>Fabales</taxon>
        <taxon>Fabaceae</taxon>
        <taxon>Papilionoideae</taxon>
        <taxon>50 kb inversion clade</taxon>
        <taxon>NPAAA clade</taxon>
        <taxon>indigoferoid/millettioid clade</taxon>
        <taxon>Phaseoleae</taxon>
        <taxon>Vigna</taxon>
    </lineage>
</organism>
<dbReference type="AlphaFoldDB" id="A0A0L9URJ1"/>
<proteinExistence type="predicted"/>